<keyword evidence="4" id="KW-0677">Repeat</keyword>
<dbReference type="SMART" id="SM00355">
    <property type="entry name" value="ZnF_C2H2"/>
    <property type="match status" value="2"/>
</dbReference>
<evidence type="ECO:0000256" key="7">
    <source>
        <dbReference type="ARBA" id="ARBA00023242"/>
    </source>
</evidence>
<feature type="compositionally biased region" description="Polar residues" evidence="9">
    <location>
        <begin position="56"/>
        <end position="80"/>
    </location>
</feature>
<evidence type="ECO:0000256" key="8">
    <source>
        <dbReference type="PROSITE-ProRule" id="PRU00042"/>
    </source>
</evidence>
<reference evidence="11 12" key="1">
    <citation type="submission" date="2024-06" db="EMBL/GenBank/DDBJ databases">
        <authorList>
            <person name="Pan Q."/>
            <person name="Wen M."/>
            <person name="Jouanno E."/>
            <person name="Zahm M."/>
            <person name="Klopp C."/>
            <person name="Cabau C."/>
            <person name="Louis A."/>
            <person name="Berthelot C."/>
            <person name="Parey E."/>
            <person name="Roest Crollius H."/>
            <person name="Montfort J."/>
            <person name="Robinson-Rechavi M."/>
            <person name="Bouchez O."/>
            <person name="Lampietro C."/>
            <person name="Lopez Roques C."/>
            <person name="Donnadieu C."/>
            <person name="Postlethwait J."/>
            <person name="Bobe J."/>
            <person name="Verreycken H."/>
            <person name="Guiguen Y."/>
        </authorList>
    </citation>
    <scope>NUCLEOTIDE SEQUENCE [LARGE SCALE GENOMIC DNA]</scope>
    <source>
        <strain evidence="11">Up_M1</strain>
        <tissue evidence="11">Testis</tissue>
    </source>
</reference>
<feature type="domain" description="C2H2-type" evidence="10">
    <location>
        <begin position="217"/>
        <end position="244"/>
    </location>
</feature>
<sequence length="272" mass="29835">MISGVAVGREWTSEPAGHKPWPRIRTLDPEPSLFLPDSEPGANRNGHRLHHHPEHNQWTGGMNNPSRGSSLQQRSFSSHTQPRDGAGPGAERPSCSYNSNATASMLNRASHPGLQPSQGAVGDLCGVSGRLSSPSGSRLTPGDWAHRRPGPEPGTSLPQLPQGYPNNTDGRVRMGVHHERYLASNTTQNPGYTQTMARVIGAQRGRPSVRTDADKPYACPTCGKRFAEANYVKKHQTVHTKERPFKCKLCYKSFSFLSNLIRHRSVHNAEKS</sequence>
<evidence type="ECO:0000256" key="3">
    <source>
        <dbReference type="ARBA" id="ARBA00022723"/>
    </source>
</evidence>
<keyword evidence="6" id="KW-0862">Zinc</keyword>
<evidence type="ECO:0000256" key="5">
    <source>
        <dbReference type="ARBA" id="ARBA00022771"/>
    </source>
</evidence>
<evidence type="ECO:0000256" key="1">
    <source>
        <dbReference type="ARBA" id="ARBA00004123"/>
    </source>
</evidence>
<dbReference type="FunFam" id="3.30.160.60:FF:000358">
    <property type="entry name" value="zinc finger protein 24"/>
    <property type="match status" value="1"/>
</dbReference>
<dbReference type="GO" id="GO:0005634">
    <property type="term" value="C:nucleus"/>
    <property type="evidence" value="ECO:0007669"/>
    <property type="project" value="UniProtKB-SubCell"/>
</dbReference>
<dbReference type="InterPro" id="IPR013087">
    <property type="entry name" value="Znf_C2H2_type"/>
</dbReference>
<feature type="compositionally biased region" description="Polar residues" evidence="9">
    <location>
        <begin position="95"/>
        <end position="107"/>
    </location>
</feature>
<evidence type="ECO:0000259" key="10">
    <source>
        <dbReference type="PROSITE" id="PS50157"/>
    </source>
</evidence>
<dbReference type="InterPro" id="IPR050331">
    <property type="entry name" value="Zinc_finger"/>
</dbReference>
<dbReference type="PROSITE" id="PS50157">
    <property type="entry name" value="ZINC_FINGER_C2H2_2"/>
    <property type="match status" value="2"/>
</dbReference>
<dbReference type="InterPro" id="IPR036236">
    <property type="entry name" value="Znf_C2H2_sf"/>
</dbReference>
<comment type="subcellular location">
    <subcellularLocation>
        <location evidence="1">Nucleus</location>
    </subcellularLocation>
</comment>
<feature type="compositionally biased region" description="Low complexity" evidence="9">
    <location>
        <begin position="128"/>
        <end position="141"/>
    </location>
</feature>
<dbReference type="AlphaFoldDB" id="A0ABD0XQR8"/>
<keyword evidence="12" id="KW-1185">Reference proteome</keyword>
<evidence type="ECO:0000313" key="12">
    <source>
        <dbReference type="Proteomes" id="UP001557470"/>
    </source>
</evidence>
<dbReference type="Gene3D" id="3.30.160.60">
    <property type="entry name" value="Classic Zinc Finger"/>
    <property type="match status" value="2"/>
</dbReference>
<comment type="similarity">
    <text evidence="2">Belongs to the krueppel C2H2-type zinc-finger protein family.</text>
</comment>
<evidence type="ECO:0000256" key="9">
    <source>
        <dbReference type="SAM" id="MobiDB-lite"/>
    </source>
</evidence>
<evidence type="ECO:0000256" key="4">
    <source>
        <dbReference type="ARBA" id="ARBA00022737"/>
    </source>
</evidence>
<comment type="caution">
    <text evidence="11">The sequence shown here is derived from an EMBL/GenBank/DDBJ whole genome shotgun (WGS) entry which is preliminary data.</text>
</comment>
<dbReference type="FunFam" id="3.30.160.60:FF:000383">
    <property type="entry name" value="Uncharacterized protein"/>
    <property type="match status" value="1"/>
</dbReference>
<evidence type="ECO:0000256" key="2">
    <source>
        <dbReference type="ARBA" id="ARBA00006991"/>
    </source>
</evidence>
<accession>A0ABD0XQR8</accession>
<dbReference type="Pfam" id="PF00096">
    <property type="entry name" value="zf-C2H2"/>
    <property type="match status" value="2"/>
</dbReference>
<name>A0ABD0XQR8_UMBPY</name>
<keyword evidence="7" id="KW-0539">Nucleus</keyword>
<dbReference type="PANTHER" id="PTHR16515:SF66">
    <property type="entry name" value="C2H2-TYPE DOMAIN-CONTAINING PROTEIN"/>
    <property type="match status" value="1"/>
</dbReference>
<evidence type="ECO:0000256" key="6">
    <source>
        <dbReference type="ARBA" id="ARBA00022833"/>
    </source>
</evidence>
<keyword evidence="3" id="KW-0479">Metal-binding</keyword>
<feature type="region of interest" description="Disordered" evidence="9">
    <location>
        <begin position="1"/>
        <end position="168"/>
    </location>
</feature>
<keyword evidence="5 8" id="KW-0863">Zinc-finger</keyword>
<gene>
    <name evidence="11" type="ORF">UPYG_G00044740</name>
</gene>
<proteinExistence type="inferred from homology"/>
<dbReference type="SUPFAM" id="SSF57667">
    <property type="entry name" value="beta-beta-alpha zinc fingers"/>
    <property type="match status" value="1"/>
</dbReference>
<feature type="compositionally biased region" description="Polar residues" evidence="9">
    <location>
        <begin position="156"/>
        <end position="168"/>
    </location>
</feature>
<dbReference type="EMBL" id="JAGEUA010000001">
    <property type="protein sequence ID" value="KAL1023698.1"/>
    <property type="molecule type" value="Genomic_DNA"/>
</dbReference>
<dbReference type="PROSITE" id="PS00028">
    <property type="entry name" value="ZINC_FINGER_C2H2_1"/>
    <property type="match status" value="2"/>
</dbReference>
<dbReference type="PANTHER" id="PTHR16515">
    <property type="entry name" value="PR DOMAIN ZINC FINGER PROTEIN"/>
    <property type="match status" value="1"/>
</dbReference>
<evidence type="ECO:0000313" key="11">
    <source>
        <dbReference type="EMBL" id="KAL1023698.1"/>
    </source>
</evidence>
<feature type="domain" description="C2H2-type" evidence="10">
    <location>
        <begin position="245"/>
        <end position="272"/>
    </location>
</feature>
<dbReference type="GO" id="GO:0008270">
    <property type="term" value="F:zinc ion binding"/>
    <property type="evidence" value="ECO:0007669"/>
    <property type="project" value="UniProtKB-KW"/>
</dbReference>
<dbReference type="Proteomes" id="UP001557470">
    <property type="component" value="Unassembled WGS sequence"/>
</dbReference>
<organism evidence="11 12">
    <name type="scientific">Umbra pygmaea</name>
    <name type="common">Eastern mudminnow</name>
    <dbReference type="NCBI Taxonomy" id="75934"/>
    <lineage>
        <taxon>Eukaryota</taxon>
        <taxon>Metazoa</taxon>
        <taxon>Chordata</taxon>
        <taxon>Craniata</taxon>
        <taxon>Vertebrata</taxon>
        <taxon>Euteleostomi</taxon>
        <taxon>Actinopterygii</taxon>
        <taxon>Neopterygii</taxon>
        <taxon>Teleostei</taxon>
        <taxon>Protacanthopterygii</taxon>
        <taxon>Esociformes</taxon>
        <taxon>Umbridae</taxon>
        <taxon>Umbra</taxon>
    </lineage>
</organism>
<protein>
    <recommendedName>
        <fullName evidence="10">C2H2-type domain-containing protein</fullName>
    </recommendedName>
</protein>